<evidence type="ECO:0000256" key="11">
    <source>
        <dbReference type="ARBA" id="ARBA00023027"/>
    </source>
</evidence>
<feature type="binding site" evidence="13">
    <location>
        <position position="97"/>
    </location>
    <ligand>
        <name>substrate</name>
    </ligand>
</feature>
<evidence type="ECO:0000256" key="12">
    <source>
        <dbReference type="ARBA" id="ARBA00023304"/>
    </source>
</evidence>
<comment type="cofactor">
    <cofactor evidence="13 14">
        <name>Mg(2+)</name>
        <dbReference type="ChEBI" id="CHEBI:18420"/>
    </cofactor>
    <cofactor evidence="13 14">
        <name>Mn(2+)</name>
        <dbReference type="ChEBI" id="CHEBI:29035"/>
    </cofactor>
    <text evidence="13 14">Binds 1 Mg(2+) or Mn(2+) ion per subunit.</text>
</comment>
<dbReference type="EC" id="1.1.1.85" evidence="13"/>
<feature type="binding site" evidence="13">
    <location>
        <position position="249"/>
    </location>
    <ligand>
        <name>Mg(2+)</name>
        <dbReference type="ChEBI" id="CHEBI:18420"/>
    </ligand>
</feature>
<keyword evidence="7 13" id="KW-0028">Amino-acid biosynthesis</keyword>
<comment type="catalytic activity">
    <reaction evidence="1 13 14">
        <text>(2R,3S)-3-isopropylmalate + NAD(+) = 4-methyl-2-oxopentanoate + CO2 + NADH</text>
        <dbReference type="Rhea" id="RHEA:32271"/>
        <dbReference type="ChEBI" id="CHEBI:16526"/>
        <dbReference type="ChEBI" id="CHEBI:17865"/>
        <dbReference type="ChEBI" id="CHEBI:35121"/>
        <dbReference type="ChEBI" id="CHEBI:57540"/>
        <dbReference type="ChEBI" id="CHEBI:57945"/>
        <dbReference type="EC" id="1.1.1.85"/>
    </reaction>
</comment>
<comment type="subcellular location">
    <subcellularLocation>
        <location evidence="13">Cytoplasm</location>
    </subcellularLocation>
</comment>
<comment type="subunit">
    <text evidence="5 13 14">Homodimer.</text>
</comment>
<dbReference type="Pfam" id="PF00180">
    <property type="entry name" value="Iso_dh"/>
    <property type="match status" value="1"/>
</dbReference>
<feature type="domain" description="Isopropylmalate dehydrogenase-like" evidence="15">
    <location>
        <begin position="5"/>
        <end position="360"/>
    </location>
</feature>
<keyword evidence="12 13" id="KW-0100">Branched-chain amino acid biosynthesis</keyword>
<feature type="binding site" evidence="13">
    <location>
        <position position="225"/>
    </location>
    <ligand>
        <name>substrate</name>
    </ligand>
</feature>
<evidence type="ECO:0000259" key="15">
    <source>
        <dbReference type="SMART" id="SM01329"/>
    </source>
</evidence>
<dbReference type="SUPFAM" id="SSF53659">
    <property type="entry name" value="Isocitrate/Isopropylmalate dehydrogenase-like"/>
    <property type="match status" value="1"/>
</dbReference>
<dbReference type="Proteomes" id="UP001227126">
    <property type="component" value="Unassembled WGS sequence"/>
</dbReference>
<keyword evidence="10 13" id="KW-0560">Oxidoreductase</keyword>
<gene>
    <name evidence="13 16" type="primary">leuB</name>
    <name evidence="16" type="ORF">QO034_18980</name>
</gene>
<dbReference type="EMBL" id="JASNJE010000031">
    <property type="protein sequence ID" value="MDK3075176.1"/>
    <property type="molecule type" value="Genomic_DNA"/>
</dbReference>
<proteinExistence type="inferred from homology"/>
<keyword evidence="13" id="KW-0464">Manganese</keyword>
<evidence type="ECO:0000256" key="2">
    <source>
        <dbReference type="ARBA" id="ARBA00001936"/>
    </source>
</evidence>
<keyword evidence="11 13" id="KW-0520">NAD</keyword>
<dbReference type="InterPro" id="IPR024084">
    <property type="entry name" value="IsoPropMal-DH-like_dom"/>
</dbReference>
<feature type="binding site" evidence="13">
    <location>
        <begin position="288"/>
        <end position="300"/>
    </location>
    <ligand>
        <name>NAD(+)</name>
        <dbReference type="ChEBI" id="CHEBI:57540"/>
    </ligand>
</feature>
<comment type="caution">
    <text evidence="16">The sequence shown here is derived from an EMBL/GenBank/DDBJ whole genome shotgun (WGS) entry which is preliminary data.</text>
</comment>
<dbReference type="PANTHER" id="PTHR42979:SF1">
    <property type="entry name" value="3-ISOPROPYLMALATE DEHYDROGENASE"/>
    <property type="match status" value="1"/>
</dbReference>
<comment type="cofactor">
    <cofactor evidence="2">
        <name>Mn(2+)</name>
        <dbReference type="ChEBI" id="CHEBI:29035"/>
    </cofactor>
</comment>
<evidence type="ECO:0000256" key="8">
    <source>
        <dbReference type="ARBA" id="ARBA00022723"/>
    </source>
</evidence>
<dbReference type="PROSITE" id="PS00470">
    <property type="entry name" value="IDH_IMDH"/>
    <property type="match status" value="1"/>
</dbReference>
<protein>
    <recommendedName>
        <fullName evidence="13">3-isopropylmalate dehydrogenase</fullName>
        <ecNumber evidence="13">1.1.1.85</ecNumber>
    </recommendedName>
    <alternativeName>
        <fullName evidence="13">3-IPM-DH</fullName>
    </alternativeName>
    <alternativeName>
        <fullName evidence="13">Beta-IPM dehydrogenase</fullName>
        <shortName evidence="13">IMDH</shortName>
    </alternativeName>
</protein>
<keyword evidence="13" id="KW-0963">Cytoplasm</keyword>
<dbReference type="HAMAP" id="MF_01033">
    <property type="entry name" value="LeuB_type1"/>
    <property type="match status" value="1"/>
</dbReference>
<evidence type="ECO:0000256" key="6">
    <source>
        <dbReference type="ARBA" id="ARBA00022430"/>
    </source>
</evidence>
<comment type="pathway">
    <text evidence="3 13 14">Amino-acid biosynthesis; L-leucine biosynthesis; L-leucine from 3-methyl-2-oxobutanoate: step 3/4.</text>
</comment>
<comment type="similarity">
    <text evidence="4 13">Belongs to the isocitrate and isopropylmalate dehydrogenases family. LeuB type 1 subfamily.</text>
</comment>
<feature type="binding site" evidence="13">
    <location>
        <begin position="77"/>
        <end position="90"/>
    </location>
    <ligand>
        <name>NAD(+)</name>
        <dbReference type="ChEBI" id="CHEBI:57540"/>
    </ligand>
</feature>
<feature type="site" description="Important for catalysis" evidence="13">
    <location>
        <position position="142"/>
    </location>
</feature>
<keyword evidence="17" id="KW-1185">Reference proteome</keyword>
<evidence type="ECO:0000256" key="14">
    <source>
        <dbReference type="RuleBase" id="RU004445"/>
    </source>
</evidence>
<sequence>MSNPSLLILAGDGIGPEVMTEVRRVIDWYGDKRDLKFDVSEDLVGGAAYDKHGTPLTDETMAKAQAVDAVLLGAVGGPKYDNLDFSVKPERGLLRLRKEMDLFSNLRPAQCFDALADFSSLKRDVVAGLDIVIVRELTSGIYFGEPRGIFKEGNERVGINTQRYTESEIDRVARSAFELARKRGNKVCSMEKANVMESGILWREVVQKVHDEDYPDVELSHMYADAGAMQLCRWPKQFDVIVTDNLFGDLLSDAAAMLTGSLGMLPSASLGAPMANGRPKALYEPVHGSAPDIAGQGKANPIACILSFAMALRYSFDQGDEATRLENAVEKVLADGLRTADLIGEEGVQPVSTREMGDAILAALDESL</sequence>
<dbReference type="GO" id="GO:0003862">
    <property type="term" value="F:3-isopropylmalate dehydrogenase activity"/>
    <property type="evidence" value="ECO:0007669"/>
    <property type="project" value="UniProtKB-EC"/>
</dbReference>
<evidence type="ECO:0000256" key="4">
    <source>
        <dbReference type="ARBA" id="ARBA00008319"/>
    </source>
</evidence>
<evidence type="ECO:0000256" key="1">
    <source>
        <dbReference type="ARBA" id="ARBA00000624"/>
    </source>
</evidence>
<keyword evidence="8 13" id="KW-0479">Metal-binding</keyword>
<feature type="binding site" evidence="13">
    <location>
        <position position="253"/>
    </location>
    <ligand>
        <name>Mg(2+)</name>
        <dbReference type="ChEBI" id="CHEBI:18420"/>
    </ligand>
</feature>
<evidence type="ECO:0000313" key="17">
    <source>
        <dbReference type="Proteomes" id="UP001227126"/>
    </source>
</evidence>
<organism evidence="16 17">
    <name type="scientific">Sedimentitalea xiamensis</name>
    <dbReference type="NCBI Taxonomy" id="3050037"/>
    <lineage>
        <taxon>Bacteria</taxon>
        <taxon>Pseudomonadati</taxon>
        <taxon>Pseudomonadota</taxon>
        <taxon>Alphaproteobacteria</taxon>
        <taxon>Rhodobacterales</taxon>
        <taxon>Paracoccaceae</taxon>
        <taxon>Sedimentitalea</taxon>
    </lineage>
</organism>
<evidence type="ECO:0000256" key="10">
    <source>
        <dbReference type="ARBA" id="ARBA00023002"/>
    </source>
</evidence>
<evidence type="ECO:0000256" key="9">
    <source>
        <dbReference type="ARBA" id="ARBA00022842"/>
    </source>
</evidence>
<feature type="site" description="Important for catalysis" evidence="13">
    <location>
        <position position="192"/>
    </location>
</feature>
<evidence type="ECO:0000256" key="3">
    <source>
        <dbReference type="ARBA" id="ARBA00004762"/>
    </source>
</evidence>
<feature type="binding site" evidence="13">
    <location>
        <position position="107"/>
    </location>
    <ligand>
        <name>substrate</name>
    </ligand>
</feature>
<evidence type="ECO:0000313" key="16">
    <source>
        <dbReference type="EMBL" id="MDK3075176.1"/>
    </source>
</evidence>
<keyword evidence="9 13" id="KW-0460">Magnesium</keyword>
<evidence type="ECO:0000256" key="7">
    <source>
        <dbReference type="ARBA" id="ARBA00022605"/>
    </source>
</evidence>
<accession>A0ABT7FJ61</accession>
<evidence type="ECO:0000256" key="5">
    <source>
        <dbReference type="ARBA" id="ARBA00011738"/>
    </source>
</evidence>
<dbReference type="InterPro" id="IPR019818">
    <property type="entry name" value="IsoCit/isopropylmalate_DH_CS"/>
</dbReference>
<dbReference type="SMART" id="SM01329">
    <property type="entry name" value="Iso_dh"/>
    <property type="match status" value="1"/>
</dbReference>
<keyword evidence="6 13" id="KW-0432">Leucine biosynthesis</keyword>
<feature type="binding site" evidence="13">
    <location>
        <position position="135"/>
    </location>
    <ligand>
        <name>substrate</name>
    </ligand>
</feature>
<feature type="binding site" evidence="13">
    <location>
        <position position="225"/>
    </location>
    <ligand>
        <name>Mg(2+)</name>
        <dbReference type="ChEBI" id="CHEBI:18420"/>
    </ligand>
</feature>
<dbReference type="PANTHER" id="PTHR42979">
    <property type="entry name" value="3-ISOPROPYLMALATE DEHYDROGENASE"/>
    <property type="match status" value="1"/>
</dbReference>
<evidence type="ECO:0000256" key="13">
    <source>
        <dbReference type="HAMAP-Rule" id="MF_01033"/>
    </source>
</evidence>
<reference evidence="16 17" key="1">
    <citation type="submission" date="2023-05" db="EMBL/GenBank/DDBJ databases">
        <title>Sedimentitalea sp. nov. JM2-8.</title>
        <authorList>
            <person name="Huang J."/>
        </authorList>
    </citation>
    <scope>NUCLEOTIDE SEQUENCE [LARGE SCALE GENOMIC DNA]</scope>
    <source>
        <strain evidence="16 17">JM2-8</strain>
    </source>
</reference>
<dbReference type="Gene3D" id="3.40.718.10">
    <property type="entry name" value="Isopropylmalate Dehydrogenase"/>
    <property type="match status" value="1"/>
</dbReference>
<dbReference type="RefSeq" id="WP_284487106.1">
    <property type="nucleotide sequence ID" value="NZ_JASNJE010000031.1"/>
</dbReference>
<dbReference type="NCBIfam" id="TIGR00169">
    <property type="entry name" value="leuB"/>
    <property type="match status" value="1"/>
</dbReference>
<dbReference type="InterPro" id="IPR004429">
    <property type="entry name" value="Isopropylmalate_DH"/>
</dbReference>
<comment type="function">
    <text evidence="13 14">Catalyzes the oxidation of 3-carboxy-2-hydroxy-4-methylpentanoate (3-isopropylmalate) to 3-carboxy-4-methyl-2-oxopentanoate. The product decarboxylates to 4-methyl-2 oxopentanoate.</text>
</comment>
<name>A0ABT7FJ61_9RHOB</name>